<organism evidence="1 2">
    <name type="scientific">Aliivibrio fischeri</name>
    <name type="common">Vibrio fischeri</name>
    <dbReference type="NCBI Taxonomy" id="668"/>
    <lineage>
        <taxon>Bacteria</taxon>
        <taxon>Pseudomonadati</taxon>
        <taxon>Pseudomonadota</taxon>
        <taxon>Gammaproteobacteria</taxon>
        <taxon>Vibrionales</taxon>
        <taxon>Vibrionaceae</taxon>
        <taxon>Aliivibrio</taxon>
    </lineage>
</organism>
<gene>
    <name evidence="1" type="ORF">AFI02nite_41040</name>
</gene>
<reference evidence="1 2" key="1">
    <citation type="submission" date="2019-07" db="EMBL/GenBank/DDBJ databases">
        <title>Whole genome shotgun sequence of Aliivibrio fischeri NBRC 101058.</title>
        <authorList>
            <person name="Hosoyama A."/>
            <person name="Uohara A."/>
            <person name="Ohji S."/>
            <person name="Ichikawa N."/>
        </authorList>
    </citation>
    <scope>NUCLEOTIDE SEQUENCE [LARGE SCALE GENOMIC DNA]</scope>
    <source>
        <strain evidence="1 2">NBRC 101058</strain>
    </source>
</reference>
<sequence>MSCENWKIKDKNEILCLCASWRKHIGRYSLRAWPVHCSVKECNYPPTVGVPVINHRIDEVKVIPVCGRCAVYSGYFDIKGSVSLIDVKRYECRVGL</sequence>
<dbReference type="Proteomes" id="UP000321787">
    <property type="component" value="Unassembled WGS sequence"/>
</dbReference>
<protein>
    <submittedName>
        <fullName evidence="1">Uncharacterized protein</fullName>
    </submittedName>
</protein>
<evidence type="ECO:0000313" key="1">
    <source>
        <dbReference type="EMBL" id="GEK16068.1"/>
    </source>
</evidence>
<accession>A0A510UN44</accession>
<dbReference type="AlphaFoldDB" id="A0A510UN44"/>
<proteinExistence type="predicted"/>
<dbReference type="EMBL" id="BJTZ01000060">
    <property type="protein sequence ID" value="GEK16068.1"/>
    <property type="molecule type" value="Genomic_DNA"/>
</dbReference>
<evidence type="ECO:0000313" key="2">
    <source>
        <dbReference type="Proteomes" id="UP000321787"/>
    </source>
</evidence>
<comment type="caution">
    <text evidence="1">The sequence shown here is derived from an EMBL/GenBank/DDBJ whole genome shotgun (WGS) entry which is preliminary data.</text>
</comment>
<name>A0A510UN44_ALIFS</name>